<evidence type="ECO:0000259" key="1">
    <source>
        <dbReference type="Pfam" id="PF13460"/>
    </source>
</evidence>
<evidence type="ECO:0000313" key="2">
    <source>
        <dbReference type="EMBL" id="CAJ1405385.1"/>
    </source>
</evidence>
<keyword evidence="3" id="KW-1185">Reference proteome</keyword>
<protein>
    <recommendedName>
        <fullName evidence="1">NAD(P)-binding domain-containing protein</fullName>
    </recommendedName>
</protein>
<dbReference type="SUPFAM" id="SSF51735">
    <property type="entry name" value="NAD(P)-binding Rossmann-fold domains"/>
    <property type="match status" value="1"/>
</dbReference>
<evidence type="ECO:0000313" key="3">
    <source>
        <dbReference type="Proteomes" id="UP001178507"/>
    </source>
</evidence>
<sequence>MATTIAIVWASRGGLGDVGKLAAMHAKLGGVQFRAVALNDGKEGLDTGIDTTEVVPETRREKLQEVLKDVEVKQLDITGDSTLLEEVFSGCDCIIACPGSRQNKIARTCALGAKKICHAAQKAGVPRIVVLSSFGVGADYLPCSCIGCIWGCLLRCAWPGMRRDLIEMDEIVASSGLEYLLVRPMGIDPTEQPLGSWKLVTAKGQGSLPITVAKEDVAQYLLREAVTPEHKSMSVTIGKDVAAKPPVSE</sequence>
<dbReference type="InterPro" id="IPR036291">
    <property type="entry name" value="NAD(P)-bd_dom_sf"/>
</dbReference>
<name>A0AA36JFP9_9DINO</name>
<dbReference type="EMBL" id="CAUJNA010003582">
    <property type="protein sequence ID" value="CAJ1405385.1"/>
    <property type="molecule type" value="Genomic_DNA"/>
</dbReference>
<comment type="caution">
    <text evidence="2">The sequence shown here is derived from an EMBL/GenBank/DDBJ whole genome shotgun (WGS) entry which is preliminary data.</text>
</comment>
<feature type="domain" description="NAD(P)-binding" evidence="1">
    <location>
        <begin position="60"/>
        <end position="223"/>
    </location>
</feature>
<reference evidence="2" key="1">
    <citation type="submission" date="2023-08" db="EMBL/GenBank/DDBJ databases">
        <authorList>
            <person name="Chen Y."/>
            <person name="Shah S."/>
            <person name="Dougan E. K."/>
            <person name="Thang M."/>
            <person name="Chan C."/>
        </authorList>
    </citation>
    <scope>NUCLEOTIDE SEQUENCE</scope>
</reference>
<dbReference type="InterPro" id="IPR016040">
    <property type="entry name" value="NAD(P)-bd_dom"/>
</dbReference>
<dbReference type="Gene3D" id="3.40.50.720">
    <property type="entry name" value="NAD(P)-binding Rossmann-like Domain"/>
    <property type="match status" value="1"/>
</dbReference>
<dbReference type="PANTHER" id="PTHR15020:SF50">
    <property type="entry name" value="UPF0659 PROTEIN YMR090W"/>
    <property type="match status" value="1"/>
</dbReference>
<dbReference type="Pfam" id="PF13460">
    <property type="entry name" value="NAD_binding_10"/>
    <property type="match status" value="1"/>
</dbReference>
<proteinExistence type="predicted"/>
<dbReference type="Proteomes" id="UP001178507">
    <property type="component" value="Unassembled WGS sequence"/>
</dbReference>
<dbReference type="PANTHER" id="PTHR15020">
    <property type="entry name" value="FLAVIN REDUCTASE-RELATED"/>
    <property type="match status" value="1"/>
</dbReference>
<gene>
    <name evidence="2" type="ORF">EVOR1521_LOCUS27612</name>
</gene>
<organism evidence="2 3">
    <name type="scientific">Effrenium voratum</name>
    <dbReference type="NCBI Taxonomy" id="2562239"/>
    <lineage>
        <taxon>Eukaryota</taxon>
        <taxon>Sar</taxon>
        <taxon>Alveolata</taxon>
        <taxon>Dinophyceae</taxon>
        <taxon>Suessiales</taxon>
        <taxon>Symbiodiniaceae</taxon>
        <taxon>Effrenium</taxon>
    </lineage>
</organism>
<dbReference type="AlphaFoldDB" id="A0AA36JFP9"/>
<accession>A0AA36JFP9</accession>